<reference evidence="1 2" key="2">
    <citation type="journal article" date="2022" name="Mar. Drugs">
        <title>Bioassay-Guided Fractionation Leads to the Detection of Cholic Acid Generated by the Rare Thalassomonas sp.</title>
        <authorList>
            <person name="Pheiffer F."/>
            <person name="Schneider Y.K."/>
            <person name="Hansen E.H."/>
            <person name="Andersen J.H."/>
            <person name="Isaksson J."/>
            <person name="Busche T."/>
            <person name="R C."/>
            <person name="Kalinowski J."/>
            <person name="Zyl L.V."/>
            <person name="Trindade M."/>
        </authorList>
    </citation>
    <scope>NUCLEOTIDE SEQUENCE [LARGE SCALE GENOMIC DNA]</scope>
    <source>
        <strain evidence="1 2">A5K-106</strain>
    </source>
</reference>
<name>A0AAE9YLL9_9GAMM</name>
<dbReference type="InterPro" id="IPR029068">
    <property type="entry name" value="Glyas_Bleomycin-R_OHBP_Dase"/>
</dbReference>
<dbReference type="CDD" id="cd06587">
    <property type="entry name" value="VOC"/>
    <property type="match status" value="1"/>
</dbReference>
<keyword evidence="2" id="KW-1185">Reference proteome</keyword>
<proteinExistence type="predicted"/>
<dbReference type="RefSeq" id="WP_044831386.1">
    <property type="nucleotide sequence ID" value="NZ_CP059735.1"/>
</dbReference>
<evidence type="ECO:0000313" key="2">
    <source>
        <dbReference type="Proteomes" id="UP000032568"/>
    </source>
</evidence>
<protein>
    <submittedName>
        <fullName evidence="1">VOC family protein</fullName>
    </submittedName>
</protein>
<dbReference type="SUPFAM" id="SSF54593">
    <property type="entry name" value="Glyoxalase/Bleomycin resistance protein/Dihydroxybiphenyl dioxygenase"/>
    <property type="match status" value="1"/>
</dbReference>
<dbReference type="AlphaFoldDB" id="A0AAE9YLL9"/>
<reference evidence="1 2" key="1">
    <citation type="journal article" date="2015" name="Genome Announc.">
        <title>Draft Genome Sequences of Marine Isolates of Thalassomonas viridans and Thalassomonas actiniarum.</title>
        <authorList>
            <person name="Olonade I."/>
            <person name="van Zyl L.J."/>
            <person name="Trindade M."/>
        </authorList>
    </citation>
    <scope>NUCLEOTIDE SEQUENCE [LARGE SCALE GENOMIC DNA]</scope>
    <source>
        <strain evidence="1 2">A5K-106</strain>
    </source>
</reference>
<accession>A0AAE9YLL9</accession>
<organism evidence="1 2">
    <name type="scientific">Thalassomonas actiniarum</name>
    <dbReference type="NCBI Taxonomy" id="485447"/>
    <lineage>
        <taxon>Bacteria</taxon>
        <taxon>Pseudomonadati</taxon>
        <taxon>Pseudomonadota</taxon>
        <taxon>Gammaproteobacteria</taxon>
        <taxon>Alteromonadales</taxon>
        <taxon>Colwelliaceae</taxon>
        <taxon>Thalassomonas</taxon>
    </lineage>
</organism>
<dbReference type="Proteomes" id="UP000032568">
    <property type="component" value="Chromosome"/>
</dbReference>
<evidence type="ECO:0000313" key="1">
    <source>
        <dbReference type="EMBL" id="WDD96898.1"/>
    </source>
</evidence>
<gene>
    <name evidence="1" type="ORF">SG35_016190</name>
</gene>
<dbReference type="EMBL" id="CP059735">
    <property type="protein sequence ID" value="WDD96898.1"/>
    <property type="molecule type" value="Genomic_DNA"/>
</dbReference>
<sequence>MKVAFTPGKNIAIKTPAHEYAAVVHFYQEVLGFKQLPHNAGDPFESVCFAFGDKVLWIDKITGISQSEIWLEIISDDIPAAKKHLEQAGCSIRNEIEALPNDLNAFWLSSPSNIIHLVTDK</sequence>
<dbReference type="Gene3D" id="3.10.180.10">
    <property type="entry name" value="2,3-Dihydroxybiphenyl 1,2-Dioxygenase, domain 1"/>
    <property type="match status" value="1"/>
</dbReference>
<dbReference type="KEGG" id="tact:SG35_016190"/>